<dbReference type="Gene3D" id="3.60.21.10">
    <property type="match status" value="1"/>
</dbReference>
<evidence type="ECO:0000256" key="7">
    <source>
        <dbReference type="ARBA" id="ARBA00022723"/>
    </source>
</evidence>
<dbReference type="SUPFAM" id="SSF56300">
    <property type="entry name" value="Metallo-dependent phosphatases"/>
    <property type="match status" value="1"/>
</dbReference>
<dbReference type="InterPro" id="IPR007708">
    <property type="entry name" value="DBR1_C"/>
</dbReference>
<gene>
    <name evidence="14" type="ORF">AXG93_3426s1270</name>
</gene>
<dbReference type="PANTHER" id="PTHR12849">
    <property type="entry name" value="RNA LARIAT DEBRANCHING ENZYME"/>
    <property type="match status" value="1"/>
</dbReference>
<dbReference type="GO" id="GO:0008419">
    <property type="term" value="F:RNA lariat debranching enzyme activity"/>
    <property type="evidence" value="ECO:0007669"/>
    <property type="project" value="TreeGrafter"/>
</dbReference>
<dbReference type="SMART" id="SM01124">
    <property type="entry name" value="DBR1"/>
    <property type="match status" value="1"/>
</dbReference>
<dbReference type="PANTHER" id="PTHR12849:SF0">
    <property type="entry name" value="LARIAT DEBRANCHING ENZYME"/>
    <property type="match status" value="1"/>
</dbReference>
<keyword evidence="10" id="KW-0408">Iron</keyword>
<proteinExistence type="inferred from homology"/>
<dbReference type="Proteomes" id="UP000077202">
    <property type="component" value="Unassembled WGS sequence"/>
</dbReference>
<accession>A0A176VC48</accession>
<dbReference type="AlphaFoldDB" id="A0A176VC48"/>
<evidence type="ECO:0000259" key="13">
    <source>
        <dbReference type="SMART" id="SM01124"/>
    </source>
</evidence>
<evidence type="ECO:0000256" key="12">
    <source>
        <dbReference type="ARBA" id="ARBA00023242"/>
    </source>
</evidence>
<keyword evidence="7" id="KW-0479">Metal-binding</keyword>
<feature type="domain" description="Lariat debranching enzyme C-terminal" evidence="13">
    <location>
        <begin position="241"/>
        <end position="377"/>
    </location>
</feature>
<name>A0A176VC48_MARPO</name>
<dbReference type="GO" id="GO:0005634">
    <property type="term" value="C:nucleus"/>
    <property type="evidence" value="ECO:0007669"/>
    <property type="project" value="UniProtKB-SubCell"/>
</dbReference>
<keyword evidence="9" id="KW-0862">Zinc</keyword>
<sequence length="443" mass="49941">MLTATIGYSQKFARTDCEASLIAVEGCAHGDLENIYATLQHLELVQNTKIDLLICCGDFQAIRNEHDMECLACPAKYREIGSFWKYYSGIEKAPYPTIFVGGNHEASNYLWELYYGGWAAPDIYFMGFAGVINFGGVRIGGHYERAPYNESDMRSIYHIREYDVNKLLQVKDTVDIFISHDWPCGVVNFGDKQGLLRRKAYFQQEVEQNNLGSKPAMQILQKLKPSYWFSAHLHTKFAALVHHQDGSATKFLALDKCLPGRDFLQVLEVPSGDGPFEFKLDEEWLAITRAYHPFLPLTRRPAVYPQDISLESHRLWVKELLSVHGKDSLPEFATTAEPYNPTQGGNERHLHALNRAGHTRNQQTEALIEALELEYTFDGPGGGDTINQYSTVADPDEIPLDDEEDIDAQVENDDEAEAAATAVILPEHVNDPNEICLSESDFV</sequence>
<dbReference type="InterPro" id="IPR004843">
    <property type="entry name" value="Calcineurin-like_PHP"/>
</dbReference>
<evidence type="ECO:0000313" key="14">
    <source>
        <dbReference type="EMBL" id="OAE18434.1"/>
    </source>
</evidence>
<comment type="similarity">
    <text evidence="5">Belongs to the lariat debranching enzyme family.</text>
</comment>
<dbReference type="Pfam" id="PF05011">
    <property type="entry name" value="DBR1"/>
    <property type="match status" value="1"/>
</dbReference>
<evidence type="ECO:0000256" key="2">
    <source>
        <dbReference type="ARBA" id="ARBA00001947"/>
    </source>
</evidence>
<keyword evidence="11" id="KW-0464">Manganese</keyword>
<evidence type="ECO:0000256" key="6">
    <source>
        <dbReference type="ARBA" id="ARBA00022664"/>
    </source>
</evidence>
<dbReference type="GO" id="GO:0046872">
    <property type="term" value="F:metal ion binding"/>
    <property type="evidence" value="ECO:0007669"/>
    <property type="project" value="UniProtKB-KW"/>
</dbReference>
<dbReference type="InterPro" id="IPR041816">
    <property type="entry name" value="Dbr1_N"/>
</dbReference>
<keyword evidence="15" id="KW-1185">Reference proteome</keyword>
<evidence type="ECO:0000256" key="4">
    <source>
        <dbReference type="ARBA" id="ARBA00004123"/>
    </source>
</evidence>
<dbReference type="InterPro" id="IPR029052">
    <property type="entry name" value="Metallo-depent_PP-like"/>
</dbReference>
<dbReference type="CDD" id="cd00844">
    <property type="entry name" value="MPP_Dbr1_N"/>
    <property type="match status" value="1"/>
</dbReference>
<evidence type="ECO:0000256" key="11">
    <source>
        <dbReference type="ARBA" id="ARBA00023211"/>
    </source>
</evidence>
<dbReference type="FunFam" id="3.60.21.10:FF:000035">
    <property type="entry name" value="Lariat debranching enzyme"/>
    <property type="match status" value="1"/>
</dbReference>
<comment type="cofactor">
    <cofactor evidence="2">
        <name>Zn(2+)</name>
        <dbReference type="ChEBI" id="CHEBI:29105"/>
    </cofactor>
</comment>
<evidence type="ECO:0000256" key="3">
    <source>
        <dbReference type="ARBA" id="ARBA00001954"/>
    </source>
</evidence>
<comment type="cofactor">
    <cofactor evidence="3">
        <name>Fe(2+)</name>
        <dbReference type="ChEBI" id="CHEBI:29033"/>
    </cofactor>
</comment>
<dbReference type="Pfam" id="PF00149">
    <property type="entry name" value="Metallophos"/>
    <property type="match status" value="1"/>
</dbReference>
<organism evidence="14 15">
    <name type="scientific">Marchantia polymorpha subsp. ruderalis</name>
    <dbReference type="NCBI Taxonomy" id="1480154"/>
    <lineage>
        <taxon>Eukaryota</taxon>
        <taxon>Viridiplantae</taxon>
        <taxon>Streptophyta</taxon>
        <taxon>Embryophyta</taxon>
        <taxon>Marchantiophyta</taxon>
        <taxon>Marchantiopsida</taxon>
        <taxon>Marchantiidae</taxon>
        <taxon>Marchantiales</taxon>
        <taxon>Marchantiaceae</taxon>
        <taxon>Marchantia</taxon>
    </lineage>
</organism>
<evidence type="ECO:0000256" key="8">
    <source>
        <dbReference type="ARBA" id="ARBA00022801"/>
    </source>
</evidence>
<comment type="caution">
    <text evidence="14">The sequence shown here is derived from an EMBL/GenBank/DDBJ whole genome shotgun (WGS) entry which is preliminary data.</text>
</comment>
<keyword evidence="8" id="KW-0378">Hydrolase</keyword>
<reference evidence="14" key="1">
    <citation type="submission" date="2016-03" db="EMBL/GenBank/DDBJ databases">
        <title>Mechanisms controlling the formation of the plant cell surface in tip-growing cells are functionally conserved among land plants.</title>
        <authorList>
            <person name="Honkanen S."/>
            <person name="Jones V.A."/>
            <person name="Morieri G."/>
            <person name="Champion C."/>
            <person name="Hetherington A.J."/>
            <person name="Kelly S."/>
            <person name="Saint-Marcoux D."/>
            <person name="Proust H."/>
            <person name="Prescott H."/>
            <person name="Dolan L."/>
        </authorList>
    </citation>
    <scope>NUCLEOTIDE SEQUENCE [LARGE SCALE GENOMIC DNA]</scope>
    <source>
        <tissue evidence="14">Whole gametophyte</tissue>
    </source>
</reference>
<comment type="cofactor">
    <cofactor evidence="1">
        <name>Mn(2+)</name>
        <dbReference type="ChEBI" id="CHEBI:29035"/>
    </cofactor>
</comment>
<keyword evidence="12" id="KW-0539">Nucleus</keyword>
<evidence type="ECO:0000256" key="10">
    <source>
        <dbReference type="ARBA" id="ARBA00023004"/>
    </source>
</evidence>
<evidence type="ECO:0000256" key="5">
    <source>
        <dbReference type="ARBA" id="ARBA00006045"/>
    </source>
</evidence>
<dbReference type="EMBL" id="LVLJ01004062">
    <property type="protein sequence ID" value="OAE18434.1"/>
    <property type="molecule type" value="Genomic_DNA"/>
</dbReference>
<keyword evidence="6" id="KW-0507">mRNA processing</keyword>
<protein>
    <recommendedName>
        <fullName evidence="13">Lariat debranching enzyme C-terminal domain-containing protein</fullName>
    </recommendedName>
</protein>
<evidence type="ECO:0000313" key="15">
    <source>
        <dbReference type="Proteomes" id="UP000077202"/>
    </source>
</evidence>
<evidence type="ECO:0000256" key="9">
    <source>
        <dbReference type="ARBA" id="ARBA00022833"/>
    </source>
</evidence>
<dbReference type="GO" id="GO:0000398">
    <property type="term" value="P:mRNA splicing, via spliceosome"/>
    <property type="evidence" value="ECO:0007669"/>
    <property type="project" value="TreeGrafter"/>
</dbReference>
<evidence type="ECO:0000256" key="1">
    <source>
        <dbReference type="ARBA" id="ARBA00001936"/>
    </source>
</evidence>
<comment type="subcellular location">
    <subcellularLocation>
        <location evidence="4">Nucleus</location>
    </subcellularLocation>
</comment>